<sequence length="620" mass="69326">MRIQPRQQIIDIWTALVRSAMQDGKWSWGGRVQPNSISDAEQLLCIMYPASVLPYFKVDLPDETSEDVALPLAGLGNDVIPQMIVDLISEYLEAYTGEDGTPLFGGGSYFHSAEEGKDPTSAQLALNVVDSFSMSVSLMLSTIGFLRTFRSVVRDPGRVVRLESLEQQASKRLTAAMVGLLRSFTVNAFLPDSPQGLNLLRSVNQADASKTQVADDLHYALREVRASVRDFTIGSGQTGKLENTRLLFEVGWSWGVVKDAPPIDTPADVGRQPEGYAQDAPFLYFTVNALDGIADLFSPRTVVLRLLDEEQQRLAQALRLRWQLTQNYWSAIATFGDRRWPLEDIPWRTTDGEESDYYSLLITSMVVQELESSQAPDDRIRRLSAVLEELAQRGRITRRATTGDWGVRFHSPGTRIGLVGTEKAGGPPLLWQVYDYSAVLLKRTLQLAELARNVSLQDKLIALTDQVWDHLLLRQISSGPSQGLWDQPGNVYPQLEPDESGDLPSWYLTERIIECMVVATELLSASTLQSPRLFDYARDLLNEADRLYDYEVLKGLAAEGGGLRSELERARRNLIRARELLSDRPGTSVAIAMEVLRFLDQQELARKDADRHTIADRGVL</sequence>
<comment type="caution">
    <text evidence="1">The sequence shown here is derived from an EMBL/GenBank/DDBJ whole genome shotgun (WGS) entry which is preliminary data.</text>
</comment>
<protein>
    <submittedName>
        <fullName evidence="1">SCO2524 family protein</fullName>
    </submittedName>
</protein>
<dbReference type="EMBL" id="BAAATZ010000009">
    <property type="protein sequence ID" value="GAA2725956.1"/>
    <property type="molecule type" value="Genomic_DNA"/>
</dbReference>
<proteinExistence type="predicted"/>
<reference evidence="1 2" key="1">
    <citation type="journal article" date="2019" name="Int. J. Syst. Evol. Microbiol.">
        <title>The Global Catalogue of Microorganisms (GCM) 10K type strain sequencing project: providing services to taxonomists for standard genome sequencing and annotation.</title>
        <authorList>
            <consortium name="The Broad Institute Genomics Platform"/>
            <consortium name="The Broad Institute Genome Sequencing Center for Infectious Disease"/>
            <person name="Wu L."/>
            <person name="Ma J."/>
        </authorList>
    </citation>
    <scope>NUCLEOTIDE SEQUENCE [LARGE SCALE GENOMIC DNA]</scope>
    <source>
        <strain evidence="1 2">JCM 8201</strain>
    </source>
</reference>
<dbReference type="RefSeq" id="WP_344450713.1">
    <property type="nucleotide sequence ID" value="NZ_BAAATZ010000009.1"/>
</dbReference>
<evidence type="ECO:0000313" key="2">
    <source>
        <dbReference type="Proteomes" id="UP001501842"/>
    </source>
</evidence>
<organism evidence="1 2">
    <name type="scientific">Actinocorallia aurantiaca</name>
    <dbReference type="NCBI Taxonomy" id="46204"/>
    <lineage>
        <taxon>Bacteria</taxon>
        <taxon>Bacillati</taxon>
        <taxon>Actinomycetota</taxon>
        <taxon>Actinomycetes</taxon>
        <taxon>Streptosporangiales</taxon>
        <taxon>Thermomonosporaceae</taxon>
        <taxon>Actinocorallia</taxon>
    </lineage>
</organism>
<gene>
    <name evidence="1" type="ORF">GCM10010439_27260</name>
</gene>
<dbReference type="InterPro" id="IPR049777">
    <property type="entry name" value="SCO2524-like"/>
</dbReference>
<name>A0ABN3U8H3_9ACTN</name>
<dbReference type="NCBIfam" id="NF040567">
    <property type="entry name" value="SCO2524_fam"/>
    <property type="match status" value="1"/>
</dbReference>
<keyword evidence="2" id="KW-1185">Reference proteome</keyword>
<dbReference type="Proteomes" id="UP001501842">
    <property type="component" value="Unassembled WGS sequence"/>
</dbReference>
<accession>A0ABN3U8H3</accession>
<evidence type="ECO:0000313" key="1">
    <source>
        <dbReference type="EMBL" id="GAA2725956.1"/>
    </source>
</evidence>